<proteinExistence type="predicted"/>
<gene>
    <name evidence="1" type="ORF">SOCE26_104480</name>
</gene>
<evidence type="ECO:0000313" key="1">
    <source>
        <dbReference type="EMBL" id="AUX48905.1"/>
    </source>
</evidence>
<dbReference type="OrthoDB" id="5514753at2"/>
<sequence length="379" mass="40933">MARELKPEAVGQLSSLAVKRYLLARGWERVPSKRTGVGIFRRPDSAVDEVLLPLSSDFADLDDAMASAVEEIARLEQRPAQQVLRDLLRPRADRLRFAVEGRDTTDGAIGIEDGIALLSGSRKALLAAACSVKRPQRFHPRMSLREAEAFVRSCRLGQTEQGSFVATVECALDIDDGASPPLFEEAAVEPFGRKATVLLVRSAARVVDAIRADNLDDITEPPSGAPVVSANLCEALAEMLPGPEDADLRIGSSWSPVLPPPRDVPAVIRVDRQYRSAIEQVARALRPSTRPEPDMYVGKVDALLGEPGPDGRLEGEVVLAAQVEDEILKIRVDLGPEEYQKAGGAHLGGLFVSVRGILRRGARVHRLEEATDLSVLGAG</sequence>
<accession>A0A2L0FBC7</accession>
<evidence type="ECO:0000313" key="2">
    <source>
        <dbReference type="Proteomes" id="UP000238348"/>
    </source>
</evidence>
<reference evidence="1 2" key="1">
    <citation type="submission" date="2015-09" db="EMBL/GenBank/DDBJ databases">
        <title>Sorangium comparison.</title>
        <authorList>
            <person name="Zaburannyi N."/>
            <person name="Bunk B."/>
            <person name="Overmann J."/>
            <person name="Mueller R."/>
        </authorList>
    </citation>
    <scope>NUCLEOTIDE SEQUENCE [LARGE SCALE GENOMIC DNA]</scope>
    <source>
        <strain evidence="1 2">So ce26</strain>
    </source>
</reference>
<organism evidence="1 2">
    <name type="scientific">Sorangium cellulosum</name>
    <name type="common">Polyangium cellulosum</name>
    <dbReference type="NCBI Taxonomy" id="56"/>
    <lineage>
        <taxon>Bacteria</taxon>
        <taxon>Pseudomonadati</taxon>
        <taxon>Myxococcota</taxon>
        <taxon>Polyangia</taxon>
        <taxon>Polyangiales</taxon>
        <taxon>Polyangiaceae</taxon>
        <taxon>Sorangium</taxon>
    </lineage>
</organism>
<dbReference type="AlphaFoldDB" id="A0A2L0FBC7"/>
<dbReference type="RefSeq" id="WP_104986689.1">
    <property type="nucleotide sequence ID" value="NZ_CP012673.1"/>
</dbReference>
<protein>
    <submittedName>
        <fullName evidence="1">Uncharacterized protein</fullName>
    </submittedName>
</protein>
<dbReference type="EMBL" id="CP012673">
    <property type="protein sequence ID" value="AUX48905.1"/>
    <property type="molecule type" value="Genomic_DNA"/>
</dbReference>
<name>A0A2L0FBC7_SORCE</name>
<dbReference type="Proteomes" id="UP000238348">
    <property type="component" value="Chromosome"/>
</dbReference>